<keyword evidence="1" id="KW-0812">Transmembrane</keyword>
<dbReference type="Pfam" id="PF13429">
    <property type="entry name" value="TPR_15"/>
    <property type="match status" value="1"/>
</dbReference>
<evidence type="ECO:0000256" key="1">
    <source>
        <dbReference type="SAM" id="Phobius"/>
    </source>
</evidence>
<feature type="transmembrane region" description="Helical" evidence="1">
    <location>
        <begin position="7"/>
        <end position="26"/>
    </location>
</feature>
<dbReference type="SMART" id="SM00028">
    <property type="entry name" value="TPR"/>
    <property type="match status" value="5"/>
</dbReference>
<dbReference type="AlphaFoldDB" id="A0A1M6L3X1"/>
<accession>A0A1M6L3X1</accession>
<reference evidence="2 3" key="1">
    <citation type="submission" date="2016-11" db="EMBL/GenBank/DDBJ databases">
        <authorList>
            <person name="Jaros S."/>
            <person name="Januszkiewicz K."/>
            <person name="Wedrychowicz H."/>
        </authorList>
    </citation>
    <scope>NUCLEOTIDE SEQUENCE [LARGE SCALE GENOMIC DNA]</scope>
    <source>
        <strain evidence="2 3">DSM 21864</strain>
    </source>
</reference>
<dbReference type="RefSeq" id="WP_073009907.1">
    <property type="nucleotide sequence ID" value="NZ_FQZO01000006.1"/>
</dbReference>
<dbReference type="InterPro" id="IPR011990">
    <property type="entry name" value="TPR-like_helical_dom_sf"/>
</dbReference>
<dbReference type="InterPro" id="IPR019734">
    <property type="entry name" value="TPR_rpt"/>
</dbReference>
<dbReference type="STRING" id="1121298.SAMN05444401_3596"/>
<gene>
    <name evidence="2" type="ORF">SAMN05444401_3596</name>
</gene>
<name>A0A1M6L3X1_9CLOT</name>
<proteinExistence type="predicted"/>
<keyword evidence="3" id="KW-1185">Reference proteome</keyword>
<dbReference type="Gene3D" id="1.25.40.10">
    <property type="entry name" value="Tetratricopeptide repeat domain"/>
    <property type="match status" value="1"/>
</dbReference>
<dbReference type="Proteomes" id="UP000184080">
    <property type="component" value="Unassembled WGS sequence"/>
</dbReference>
<keyword evidence="1" id="KW-0472">Membrane</keyword>
<dbReference type="OrthoDB" id="369370at2"/>
<dbReference type="Pfam" id="PF13181">
    <property type="entry name" value="TPR_8"/>
    <property type="match status" value="1"/>
</dbReference>
<keyword evidence="1" id="KW-1133">Transmembrane helix</keyword>
<evidence type="ECO:0000313" key="3">
    <source>
        <dbReference type="Proteomes" id="UP000184080"/>
    </source>
</evidence>
<dbReference type="SUPFAM" id="SSF81901">
    <property type="entry name" value="HCP-like"/>
    <property type="match status" value="1"/>
</dbReference>
<sequence length="272" mass="31398">MKLNKTLTLNLIIIVIFMVISFKFNAYLGNTLLSLFILYKLYSLRAYFYAMVGNTNFAKGQKDKALQWFKKASETKNCSPRIATSYAYLLLKEKEVHSSKEILDKLISKNNLKLEEESIIKMTLALVYWKEGNIDLAVETLENVYSKFKNSTLYESLGYLLIIQGDYNKALDFNLEGIDYDAGNDVIKDNLAQSYYHLEDYDKALEIYEKLTSKGAAFAEPYYYHALILEKNGEIEKAKEMLKTSLTFKESFLSNLSKDTMESELNKLNEAY</sequence>
<organism evidence="2 3">
    <name type="scientific">Clostridium amylolyticum</name>
    <dbReference type="NCBI Taxonomy" id="1121298"/>
    <lineage>
        <taxon>Bacteria</taxon>
        <taxon>Bacillati</taxon>
        <taxon>Bacillota</taxon>
        <taxon>Clostridia</taxon>
        <taxon>Eubacteriales</taxon>
        <taxon>Clostridiaceae</taxon>
        <taxon>Clostridium</taxon>
    </lineage>
</organism>
<dbReference type="EMBL" id="FQZO01000006">
    <property type="protein sequence ID" value="SHJ65804.1"/>
    <property type="molecule type" value="Genomic_DNA"/>
</dbReference>
<evidence type="ECO:0000313" key="2">
    <source>
        <dbReference type="EMBL" id="SHJ65804.1"/>
    </source>
</evidence>
<protein>
    <submittedName>
        <fullName evidence="2">Tetratricopeptide repeat-containing protein</fullName>
    </submittedName>
</protein>